<dbReference type="Pfam" id="PF25954">
    <property type="entry name" value="Beta-barrel_RND_2"/>
    <property type="match status" value="1"/>
</dbReference>
<sequence length="242" mass="26165">MRWLCLIALWATVAGAEDLTLTVPLIPAVSADVYAGIAERVQRVFVKEGDRIARGDTLTVLDDGTVRFTESAARVAYEKVRSRLKRAEKLEARGLISAQQLEDLRFDVEAARARWERAQKDLSQAVILAPLSGVIAECGVRAGDLTSIRGLLFRVIVPEDLKAELFIPADRLSGVRIGQPVSAHPASGPECTLEGRIIRLSPVIDPESGTCRAVALFPGAGRAVRPGTVARVQLGKESGKRH</sequence>
<dbReference type="InterPro" id="IPR058792">
    <property type="entry name" value="Beta-barrel_RND_2"/>
</dbReference>
<dbReference type="AlphaFoldDB" id="A0A1F6CLR8"/>
<name>A0A1F6CLR8_HANXR</name>
<dbReference type="Gene3D" id="1.10.287.470">
    <property type="entry name" value="Helix hairpin bin"/>
    <property type="match status" value="1"/>
</dbReference>
<evidence type="ECO:0000313" key="5">
    <source>
        <dbReference type="Proteomes" id="UP000178606"/>
    </source>
</evidence>
<dbReference type="InterPro" id="IPR006143">
    <property type="entry name" value="RND_pump_MFP"/>
</dbReference>
<comment type="caution">
    <text evidence="4">The sequence shown here is derived from an EMBL/GenBank/DDBJ whole genome shotgun (WGS) entry which is preliminary data.</text>
</comment>
<dbReference type="EMBL" id="MFKF01000212">
    <property type="protein sequence ID" value="OGG50176.1"/>
    <property type="molecule type" value="Genomic_DNA"/>
</dbReference>
<dbReference type="Gene3D" id="2.40.50.100">
    <property type="match status" value="1"/>
</dbReference>
<feature type="signal peptide" evidence="2">
    <location>
        <begin position="1"/>
        <end position="16"/>
    </location>
</feature>
<evidence type="ECO:0000313" key="4">
    <source>
        <dbReference type="EMBL" id="OGG50176.1"/>
    </source>
</evidence>
<comment type="similarity">
    <text evidence="1">Belongs to the membrane fusion protein (MFP) (TC 8.A.1) family.</text>
</comment>
<evidence type="ECO:0000259" key="3">
    <source>
        <dbReference type="Pfam" id="PF25954"/>
    </source>
</evidence>
<dbReference type="GO" id="GO:0015562">
    <property type="term" value="F:efflux transmembrane transporter activity"/>
    <property type="evidence" value="ECO:0007669"/>
    <property type="project" value="TreeGrafter"/>
</dbReference>
<organism evidence="4 5">
    <name type="scientific">Handelsmanbacteria sp. (strain RIFCSPLOWO2_12_FULL_64_10)</name>
    <dbReference type="NCBI Taxonomy" id="1817868"/>
    <lineage>
        <taxon>Bacteria</taxon>
        <taxon>Candidatus Handelsmaniibacteriota</taxon>
    </lineage>
</organism>
<dbReference type="SUPFAM" id="SSF111369">
    <property type="entry name" value="HlyD-like secretion proteins"/>
    <property type="match status" value="1"/>
</dbReference>
<dbReference type="NCBIfam" id="TIGR01730">
    <property type="entry name" value="RND_mfp"/>
    <property type="match status" value="1"/>
</dbReference>
<dbReference type="Proteomes" id="UP000178606">
    <property type="component" value="Unassembled WGS sequence"/>
</dbReference>
<evidence type="ECO:0000256" key="1">
    <source>
        <dbReference type="ARBA" id="ARBA00009477"/>
    </source>
</evidence>
<dbReference type="Gene3D" id="2.40.30.170">
    <property type="match status" value="1"/>
</dbReference>
<keyword evidence="2" id="KW-0732">Signal</keyword>
<protein>
    <recommendedName>
        <fullName evidence="3">CusB-like beta-barrel domain-containing protein</fullName>
    </recommendedName>
</protein>
<feature type="domain" description="CusB-like beta-barrel" evidence="3">
    <location>
        <begin position="167"/>
        <end position="237"/>
    </location>
</feature>
<dbReference type="PANTHER" id="PTHR30469:SF38">
    <property type="entry name" value="HLYD FAMILY SECRETION PROTEIN"/>
    <property type="match status" value="1"/>
</dbReference>
<evidence type="ECO:0000256" key="2">
    <source>
        <dbReference type="SAM" id="SignalP"/>
    </source>
</evidence>
<accession>A0A1F6CLR8</accession>
<gene>
    <name evidence="4" type="ORF">A3F84_12020</name>
</gene>
<reference evidence="4 5" key="1">
    <citation type="journal article" date="2016" name="Nat. Commun.">
        <title>Thousands of microbial genomes shed light on interconnected biogeochemical processes in an aquifer system.</title>
        <authorList>
            <person name="Anantharaman K."/>
            <person name="Brown C.T."/>
            <person name="Hug L.A."/>
            <person name="Sharon I."/>
            <person name="Castelle C.J."/>
            <person name="Probst A.J."/>
            <person name="Thomas B.C."/>
            <person name="Singh A."/>
            <person name="Wilkins M.J."/>
            <person name="Karaoz U."/>
            <person name="Brodie E.L."/>
            <person name="Williams K.H."/>
            <person name="Hubbard S.S."/>
            <person name="Banfield J.F."/>
        </authorList>
    </citation>
    <scope>NUCLEOTIDE SEQUENCE [LARGE SCALE GENOMIC DNA]</scope>
    <source>
        <strain evidence="5">RIFCSPLOWO2_12_FULL_64_10</strain>
    </source>
</reference>
<feature type="chain" id="PRO_5009523486" description="CusB-like beta-barrel domain-containing protein" evidence="2">
    <location>
        <begin position="17"/>
        <end position="242"/>
    </location>
</feature>
<dbReference type="PANTHER" id="PTHR30469">
    <property type="entry name" value="MULTIDRUG RESISTANCE PROTEIN MDTA"/>
    <property type="match status" value="1"/>
</dbReference>
<dbReference type="GO" id="GO:1990281">
    <property type="term" value="C:efflux pump complex"/>
    <property type="evidence" value="ECO:0007669"/>
    <property type="project" value="TreeGrafter"/>
</dbReference>
<proteinExistence type="inferred from homology"/>